<evidence type="ECO:0000313" key="4">
    <source>
        <dbReference type="RefSeq" id="XP_024871229.1"/>
    </source>
</evidence>
<feature type="compositionally biased region" description="Basic residues" evidence="1">
    <location>
        <begin position="409"/>
        <end position="431"/>
    </location>
</feature>
<dbReference type="RefSeq" id="XP_024871229.1">
    <property type="nucleotide sequence ID" value="XM_025015461.1"/>
</dbReference>
<evidence type="ECO:0000256" key="1">
    <source>
        <dbReference type="SAM" id="MobiDB-lite"/>
    </source>
</evidence>
<evidence type="ECO:0000313" key="2">
    <source>
        <dbReference type="Proteomes" id="UP000504618"/>
    </source>
</evidence>
<feature type="compositionally biased region" description="Basic residues" evidence="1">
    <location>
        <begin position="1"/>
        <end position="17"/>
    </location>
</feature>
<reference evidence="3 4" key="1">
    <citation type="submission" date="2025-04" db="UniProtKB">
        <authorList>
            <consortium name="RefSeq"/>
        </authorList>
    </citation>
    <scope>IDENTIFICATION</scope>
    <source>
        <tissue evidence="3 4">Whole body</tissue>
    </source>
</reference>
<accession>A0A6J1PPH4</accession>
<feature type="compositionally biased region" description="Polar residues" evidence="1">
    <location>
        <begin position="381"/>
        <end position="394"/>
    </location>
</feature>
<dbReference type="AlphaFoldDB" id="A0A6J1PPH4"/>
<name>A0A6J1PPH4_9HYME</name>
<dbReference type="GeneID" id="112454207"/>
<feature type="region of interest" description="Disordered" evidence="1">
    <location>
        <begin position="362"/>
        <end position="431"/>
    </location>
</feature>
<feature type="region of interest" description="Disordered" evidence="1">
    <location>
        <begin position="1"/>
        <end position="66"/>
    </location>
</feature>
<dbReference type="PANTHER" id="PTHR34239:SF2">
    <property type="entry name" value="TRANSPOSABLE ELEMENT P TRANSPOSASE_THAP9 CONSERVED DOMAIN-CONTAINING PROTEIN"/>
    <property type="match status" value="1"/>
</dbReference>
<organism evidence="2 3">
    <name type="scientific">Temnothorax curvispinosus</name>
    <dbReference type="NCBI Taxonomy" id="300111"/>
    <lineage>
        <taxon>Eukaryota</taxon>
        <taxon>Metazoa</taxon>
        <taxon>Ecdysozoa</taxon>
        <taxon>Arthropoda</taxon>
        <taxon>Hexapoda</taxon>
        <taxon>Insecta</taxon>
        <taxon>Pterygota</taxon>
        <taxon>Neoptera</taxon>
        <taxon>Endopterygota</taxon>
        <taxon>Hymenoptera</taxon>
        <taxon>Apocrita</taxon>
        <taxon>Aculeata</taxon>
        <taxon>Formicoidea</taxon>
        <taxon>Formicidae</taxon>
        <taxon>Myrmicinae</taxon>
        <taxon>Temnothorax</taxon>
    </lineage>
</organism>
<evidence type="ECO:0000313" key="3">
    <source>
        <dbReference type="RefSeq" id="XP_024871228.1"/>
    </source>
</evidence>
<dbReference type="Proteomes" id="UP000504618">
    <property type="component" value="Unplaced"/>
</dbReference>
<feature type="compositionally biased region" description="Basic residues" evidence="1">
    <location>
        <begin position="28"/>
        <end position="40"/>
    </location>
</feature>
<protein>
    <submittedName>
        <fullName evidence="3 4">Uncharacterized protein LOC112454207</fullName>
    </submittedName>
</protein>
<dbReference type="PANTHER" id="PTHR34239">
    <property type="entry name" value="APPLE DOMAIN-CONTAINING PROTEIN"/>
    <property type="match status" value="1"/>
</dbReference>
<gene>
    <name evidence="3 4" type="primary">LOC112454207</name>
</gene>
<sequence>MPKHKKADRHSSSRRGSRYYFSRESSHNRAHKDRHRRKRSRDFSSSDDSYLAKESSTRRSRSKERYREILQDIQQFLADRNGSHNLDKCQVSSPAEVRSVQDVASASSLASVAPHALEQEHEEHTAAQASRGIVPASAEIVSISEENPTAAGNVSFADPPATVVPESQDPEVVPETHALVNELFGEAQAPPTSALWNSVVLNSIQTESRGGLKAEIRTNLLTKYEVKEELAALAPPKLNKEIIAALTPSVMKRDEYQLSSQTQVGACLNAFGTGMSLLLKPEVLQDLRDEAKSAITLFAEGIHLLADHHYRLSLARRAFTEPSLNILGKNAAKSAPIDEFLFGKNFAETLKAAQICEKAGREVSKPVPQVGKKTLQPVRQAAQQRGQPQTSRPSGNRKAPVRPPAARRSGAHHYQSRRHRSQSRTRSRYHR</sequence>
<dbReference type="RefSeq" id="XP_024871228.1">
    <property type="nucleotide sequence ID" value="XM_025015460.1"/>
</dbReference>
<proteinExistence type="predicted"/>
<keyword evidence="2" id="KW-1185">Reference proteome</keyword>
<feature type="region of interest" description="Disordered" evidence="1">
    <location>
        <begin position="111"/>
        <end position="131"/>
    </location>
</feature>
<dbReference type="OrthoDB" id="7555207at2759"/>